<accession>A0A9N9A8X1</accession>
<dbReference type="AlphaFoldDB" id="A0A9N9A8X1"/>
<gene>
    <name evidence="3" type="ORF">AMORRO_LOCUS4239</name>
</gene>
<organism evidence="3 4">
    <name type="scientific">Acaulospora morrowiae</name>
    <dbReference type="NCBI Taxonomy" id="94023"/>
    <lineage>
        <taxon>Eukaryota</taxon>
        <taxon>Fungi</taxon>
        <taxon>Fungi incertae sedis</taxon>
        <taxon>Mucoromycota</taxon>
        <taxon>Glomeromycotina</taxon>
        <taxon>Glomeromycetes</taxon>
        <taxon>Diversisporales</taxon>
        <taxon>Acaulosporaceae</taxon>
        <taxon>Acaulospora</taxon>
    </lineage>
</organism>
<dbReference type="Proteomes" id="UP000789342">
    <property type="component" value="Unassembled WGS sequence"/>
</dbReference>
<comment type="caution">
    <text evidence="3">The sequence shown here is derived from an EMBL/GenBank/DDBJ whole genome shotgun (WGS) entry which is preliminary data.</text>
</comment>
<reference evidence="3" key="1">
    <citation type="submission" date="2021-06" db="EMBL/GenBank/DDBJ databases">
        <authorList>
            <person name="Kallberg Y."/>
            <person name="Tangrot J."/>
            <person name="Rosling A."/>
        </authorList>
    </citation>
    <scope>NUCLEOTIDE SEQUENCE</scope>
    <source>
        <strain evidence="3">CL551</strain>
    </source>
</reference>
<feature type="domain" description="C2H2-type" evidence="2">
    <location>
        <begin position="188"/>
        <end position="215"/>
    </location>
</feature>
<dbReference type="InterPro" id="IPR013087">
    <property type="entry name" value="Znf_C2H2_type"/>
</dbReference>
<name>A0A9N9A8X1_9GLOM</name>
<evidence type="ECO:0000259" key="2">
    <source>
        <dbReference type="PROSITE" id="PS50157"/>
    </source>
</evidence>
<dbReference type="OrthoDB" id="8117402at2759"/>
<keyword evidence="1" id="KW-0863">Zinc-finger</keyword>
<evidence type="ECO:0000256" key="1">
    <source>
        <dbReference type="PROSITE-ProRule" id="PRU00042"/>
    </source>
</evidence>
<evidence type="ECO:0000313" key="4">
    <source>
        <dbReference type="Proteomes" id="UP000789342"/>
    </source>
</evidence>
<keyword evidence="1" id="KW-0862">Zinc</keyword>
<dbReference type="EMBL" id="CAJVPV010002232">
    <property type="protein sequence ID" value="CAG8521709.1"/>
    <property type="molecule type" value="Genomic_DNA"/>
</dbReference>
<feature type="domain" description="C2H2-type" evidence="2">
    <location>
        <begin position="161"/>
        <end position="188"/>
    </location>
</feature>
<dbReference type="Gene3D" id="3.30.160.60">
    <property type="entry name" value="Classic Zinc Finger"/>
    <property type="match status" value="1"/>
</dbReference>
<proteinExistence type="predicted"/>
<dbReference type="GO" id="GO:0008270">
    <property type="term" value="F:zinc ion binding"/>
    <property type="evidence" value="ECO:0007669"/>
    <property type="project" value="UniProtKB-KW"/>
</dbReference>
<dbReference type="PROSITE" id="PS00028">
    <property type="entry name" value="ZINC_FINGER_C2H2_1"/>
    <property type="match status" value="2"/>
</dbReference>
<dbReference type="InterPro" id="IPR036236">
    <property type="entry name" value="Znf_C2H2_sf"/>
</dbReference>
<dbReference type="SMART" id="SM00355">
    <property type="entry name" value="ZnF_C2H2"/>
    <property type="match status" value="2"/>
</dbReference>
<protein>
    <submittedName>
        <fullName evidence="3">7516_t:CDS:1</fullName>
    </submittedName>
</protein>
<evidence type="ECO:0000313" key="3">
    <source>
        <dbReference type="EMBL" id="CAG8521709.1"/>
    </source>
</evidence>
<dbReference type="SUPFAM" id="SSF57667">
    <property type="entry name" value="beta-beta-alpha zinc fingers"/>
    <property type="match status" value="1"/>
</dbReference>
<keyword evidence="1" id="KW-0479">Metal-binding</keyword>
<dbReference type="PROSITE" id="PS50157">
    <property type="entry name" value="ZINC_FINGER_C2H2_2"/>
    <property type="match status" value="2"/>
</dbReference>
<sequence>MTQRNVTCLIDSVKLHNATGGGYKIYNLITTFEIFIPLPETSSYIIFRFNDEYQKSQKSGKSGIIWGYIYGKSLDFMDRVKHAISVESTEENMIHCDGENLDSSVFEDTGYITERSFDSLNSIRPEYVICRIDGNNNLTLVRYIKEETLNLLKKRELVRKHICRYCKKLYKYPCHLRDHEQVHSNIRLKCPVEGCKKSYTYKVNMRRHEKSHYSN</sequence>
<keyword evidence="4" id="KW-1185">Reference proteome</keyword>